<proteinExistence type="predicted"/>
<organism evidence="3 4">
    <name type="scientific">Mycobacterium alsense</name>
    <dbReference type="NCBI Taxonomy" id="324058"/>
    <lineage>
        <taxon>Bacteria</taxon>
        <taxon>Bacillati</taxon>
        <taxon>Actinomycetota</taxon>
        <taxon>Actinomycetes</taxon>
        <taxon>Mycobacteriales</taxon>
        <taxon>Mycobacteriaceae</taxon>
        <taxon>Mycobacterium</taxon>
    </lineage>
</organism>
<keyword evidence="2" id="KW-0812">Transmembrane</keyword>
<name>A0AA41XRB8_9MYCO</name>
<keyword evidence="2" id="KW-1133">Transmembrane helix</keyword>
<feature type="transmembrane region" description="Helical" evidence="2">
    <location>
        <begin position="50"/>
        <end position="71"/>
    </location>
</feature>
<reference evidence="3" key="1">
    <citation type="submission" date="2020-07" db="EMBL/GenBank/DDBJ databases">
        <authorList>
            <person name="Pettersson B.M.F."/>
            <person name="Behra P.R.K."/>
            <person name="Ramesh M."/>
            <person name="Das S."/>
            <person name="Dasgupta S."/>
            <person name="Kirsebom L.A."/>
        </authorList>
    </citation>
    <scope>NUCLEOTIDE SEQUENCE</scope>
    <source>
        <strain evidence="3">CCUG 55640</strain>
    </source>
</reference>
<dbReference type="Proteomes" id="UP001141650">
    <property type="component" value="Unassembled WGS sequence"/>
</dbReference>
<reference evidence="3" key="2">
    <citation type="journal article" date="2022" name="BMC Genomics">
        <title>Comparative genome analysis of mycobacteria focusing on tRNA and non-coding RNA.</title>
        <authorList>
            <person name="Behra P.R.K."/>
            <person name="Pettersson B.M.F."/>
            <person name="Ramesh M."/>
            <person name="Das S."/>
            <person name="Dasgupta S."/>
            <person name="Kirsebom L.A."/>
        </authorList>
    </citation>
    <scope>NUCLEOTIDE SEQUENCE</scope>
    <source>
        <strain evidence="3">CCUG 55640</strain>
    </source>
</reference>
<dbReference type="EMBL" id="JACKVH010000015">
    <property type="protein sequence ID" value="MCV7379967.1"/>
    <property type="molecule type" value="Genomic_DNA"/>
</dbReference>
<keyword evidence="2" id="KW-0472">Membrane</keyword>
<feature type="transmembrane region" description="Helical" evidence="2">
    <location>
        <begin position="217"/>
        <end position="245"/>
    </location>
</feature>
<feature type="transmembrane region" description="Helical" evidence="2">
    <location>
        <begin position="111"/>
        <end position="128"/>
    </location>
</feature>
<feature type="transmembrane region" description="Helical" evidence="2">
    <location>
        <begin position="162"/>
        <end position="178"/>
    </location>
</feature>
<sequence>MKATSANSMRAQDEKLMPPDAAPAVEVQHETGTSPRDEPPDTRTRRSATIVLLAAVACVVLGGKLITIFALGSPMPFGDQWDGEAANLFSPYLKGTLSFADLMAAHNEHRILVFRVFALAHLELAGEWNVRLEMVFGAIVHTAVITWLAALLMPLIAVHRRMLLAGFVALLFALPMGYENTLWGFQGQVYLALLFGIAALVAFAFATPFSARWFGGLAAAVLSYFSFATGVAAVLAVVALVGLQIATDVRKRCGREIAGVVVLTLIALAMILWAASIPHPISVPWTSFIQGLCRFAAVVGAGFVPMVWFCYHTVARRPGISDRVWVAVGIGVWVAVQLVLLAYGRGTAIAARYLDIVLLVYPVALVAVFASLDRARACRFSRFAMQGAVTWVFIVVAAFGALGYGLVLKAVAWAEGAHQQEVNVQAYLDTRNVADLKAKGGRGQTVDLSFPDPQRLAAILADPDVRSILPREFRPTDADNAGARGRMLLKGSLAGVTGGAVGLLAVVAPGLLALGVGLFFAVGARLSIPHAAVALLRSRLE</sequence>
<evidence type="ECO:0000256" key="2">
    <source>
        <dbReference type="SAM" id="Phobius"/>
    </source>
</evidence>
<gene>
    <name evidence="3" type="ORF">H7K38_15065</name>
</gene>
<comment type="caution">
    <text evidence="3">The sequence shown here is derived from an EMBL/GenBank/DDBJ whole genome shotgun (WGS) entry which is preliminary data.</text>
</comment>
<evidence type="ECO:0000313" key="4">
    <source>
        <dbReference type="Proteomes" id="UP001141650"/>
    </source>
</evidence>
<feature type="compositionally biased region" description="Basic and acidic residues" evidence="1">
    <location>
        <begin position="35"/>
        <end position="44"/>
    </location>
</feature>
<protein>
    <submittedName>
        <fullName evidence="3">Uncharacterized protein</fullName>
    </submittedName>
</protein>
<feature type="region of interest" description="Disordered" evidence="1">
    <location>
        <begin position="1"/>
        <end position="44"/>
    </location>
</feature>
<dbReference type="RefSeq" id="WP_142276485.1">
    <property type="nucleotide sequence ID" value="NZ_JACKVH010000015.1"/>
</dbReference>
<feature type="transmembrane region" description="Helical" evidence="2">
    <location>
        <begin position="288"/>
        <end position="311"/>
    </location>
</feature>
<feature type="transmembrane region" description="Helical" evidence="2">
    <location>
        <begin position="496"/>
        <end position="522"/>
    </location>
</feature>
<feature type="transmembrane region" description="Helical" evidence="2">
    <location>
        <begin position="384"/>
        <end position="407"/>
    </location>
</feature>
<feature type="transmembrane region" description="Helical" evidence="2">
    <location>
        <begin position="135"/>
        <end position="156"/>
    </location>
</feature>
<feature type="transmembrane region" description="Helical" evidence="2">
    <location>
        <begin position="257"/>
        <end position="276"/>
    </location>
</feature>
<feature type="transmembrane region" description="Helical" evidence="2">
    <location>
        <begin position="350"/>
        <end position="372"/>
    </location>
</feature>
<evidence type="ECO:0000313" key="3">
    <source>
        <dbReference type="EMBL" id="MCV7379967.1"/>
    </source>
</evidence>
<feature type="transmembrane region" description="Helical" evidence="2">
    <location>
        <begin position="190"/>
        <end position="211"/>
    </location>
</feature>
<feature type="transmembrane region" description="Helical" evidence="2">
    <location>
        <begin position="323"/>
        <end position="344"/>
    </location>
</feature>
<dbReference type="AlphaFoldDB" id="A0AA41XRB8"/>
<accession>A0AA41XRB8</accession>
<feature type="compositionally biased region" description="Polar residues" evidence="1">
    <location>
        <begin position="1"/>
        <end position="10"/>
    </location>
</feature>
<evidence type="ECO:0000256" key="1">
    <source>
        <dbReference type="SAM" id="MobiDB-lite"/>
    </source>
</evidence>